<dbReference type="EMBL" id="CAADRM010000081">
    <property type="protein sequence ID" value="VFU13588.1"/>
    <property type="molecule type" value="Genomic_DNA"/>
</dbReference>
<proteinExistence type="predicted"/>
<name>A0A485M3S6_9ZZZZ</name>
<dbReference type="AlphaFoldDB" id="A0A485M3S6"/>
<reference evidence="1" key="1">
    <citation type="submission" date="2019-03" db="EMBL/GenBank/DDBJ databases">
        <authorList>
            <person name="Hao L."/>
        </authorList>
    </citation>
    <scope>NUCLEOTIDE SEQUENCE</scope>
</reference>
<organism evidence="1">
    <name type="scientific">anaerobic digester metagenome</name>
    <dbReference type="NCBI Taxonomy" id="1263854"/>
    <lineage>
        <taxon>unclassified sequences</taxon>
        <taxon>metagenomes</taxon>
        <taxon>ecological metagenomes</taxon>
    </lineage>
</organism>
<protein>
    <submittedName>
        <fullName evidence="1">Uncharacterized protein</fullName>
    </submittedName>
</protein>
<accession>A0A485M3S6</accession>
<evidence type="ECO:0000313" key="1">
    <source>
        <dbReference type="EMBL" id="VFU13588.1"/>
    </source>
</evidence>
<sequence length="35" mass="3968">MSYHIPLELVRSAIHFSGKKKGCDIQRLVMRAANP</sequence>
<gene>
    <name evidence="1" type="ORF">SCFA_20055</name>
</gene>